<dbReference type="GO" id="GO:0003676">
    <property type="term" value="F:nucleic acid binding"/>
    <property type="evidence" value="ECO:0007669"/>
    <property type="project" value="InterPro"/>
</dbReference>
<keyword evidence="6" id="KW-0547">Nucleotide-binding</keyword>
<evidence type="ECO:0000256" key="2">
    <source>
        <dbReference type="ARBA" id="ARBA00022612"/>
    </source>
</evidence>
<evidence type="ECO:0000256" key="14">
    <source>
        <dbReference type="ARBA" id="ARBA00023113"/>
    </source>
</evidence>
<dbReference type="Pfam" id="PF22936">
    <property type="entry name" value="Pol_BBD"/>
    <property type="match status" value="1"/>
</dbReference>
<dbReference type="InterPro" id="IPR036397">
    <property type="entry name" value="RNaseH_sf"/>
</dbReference>
<dbReference type="InterPro" id="IPR001584">
    <property type="entry name" value="Integrase_cat-core"/>
</dbReference>
<evidence type="ECO:0000256" key="12">
    <source>
        <dbReference type="ARBA" id="ARBA00022918"/>
    </source>
</evidence>
<dbReference type="PROSITE" id="PS50994">
    <property type="entry name" value="INTEGRASE"/>
    <property type="match status" value="1"/>
</dbReference>
<keyword evidence="5" id="KW-0479">Metal-binding</keyword>
<evidence type="ECO:0000256" key="8">
    <source>
        <dbReference type="ARBA" id="ARBA00022801"/>
    </source>
</evidence>
<evidence type="ECO:0000256" key="6">
    <source>
        <dbReference type="ARBA" id="ARBA00022741"/>
    </source>
</evidence>
<accession>A0A4Y2J7K8</accession>
<keyword evidence="11" id="KW-0229">DNA integration</keyword>
<dbReference type="GO" id="GO:0005524">
    <property type="term" value="F:ATP binding"/>
    <property type="evidence" value="ECO:0007669"/>
    <property type="project" value="UniProtKB-KW"/>
</dbReference>
<evidence type="ECO:0000256" key="13">
    <source>
        <dbReference type="ARBA" id="ARBA00022932"/>
    </source>
</evidence>
<keyword evidence="2" id="KW-1188">Viral release from host cell</keyword>
<keyword evidence="4" id="KW-0540">Nuclease</keyword>
<dbReference type="EMBL" id="BGPR01109317">
    <property type="protein sequence ID" value="GBM85559.1"/>
    <property type="molecule type" value="Genomic_DNA"/>
</dbReference>
<keyword evidence="13" id="KW-0808">Transferase</keyword>
<feature type="compositionally biased region" description="Polar residues" evidence="16">
    <location>
        <begin position="526"/>
        <end position="541"/>
    </location>
</feature>
<organism evidence="18 20">
    <name type="scientific">Araneus ventricosus</name>
    <name type="common">Orbweaver spider</name>
    <name type="synonym">Epeira ventricosa</name>
    <dbReference type="NCBI Taxonomy" id="182803"/>
    <lineage>
        <taxon>Eukaryota</taxon>
        <taxon>Metazoa</taxon>
        <taxon>Ecdysozoa</taxon>
        <taxon>Arthropoda</taxon>
        <taxon>Chelicerata</taxon>
        <taxon>Arachnida</taxon>
        <taxon>Araneae</taxon>
        <taxon>Araneomorphae</taxon>
        <taxon>Entelegynae</taxon>
        <taxon>Araneoidea</taxon>
        <taxon>Araneidae</taxon>
        <taxon>Araneus</taxon>
    </lineage>
</organism>
<evidence type="ECO:0000256" key="16">
    <source>
        <dbReference type="SAM" id="MobiDB-lite"/>
    </source>
</evidence>
<evidence type="ECO:0000256" key="7">
    <source>
        <dbReference type="ARBA" id="ARBA00022759"/>
    </source>
</evidence>
<keyword evidence="3" id="KW-0645">Protease</keyword>
<dbReference type="Pfam" id="PF25597">
    <property type="entry name" value="SH3_retrovirus"/>
    <property type="match status" value="1"/>
</dbReference>
<keyword evidence="14" id="KW-0917">Virion maturation</keyword>
<dbReference type="GO" id="GO:0015074">
    <property type="term" value="P:DNA integration"/>
    <property type="evidence" value="ECO:0007669"/>
    <property type="project" value="UniProtKB-KW"/>
</dbReference>
<evidence type="ECO:0000256" key="10">
    <source>
        <dbReference type="ARBA" id="ARBA00022842"/>
    </source>
</evidence>
<dbReference type="OrthoDB" id="6418978at2759"/>
<protein>
    <submittedName>
        <fullName evidence="18">Retrovirus-related Pol polyprotein from transposon TNT 1-94</fullName>
    </submittedName>
</protein>
<dbReference type="GO" id="GO:0003964">
    <property type="term" value="F:RNA-directed DNA polymerase activity"/>
    <property type="evidence" value="ECO:0007669"/>
    <property type="project" value="UniProtKB-KW"/>
</dbReference>
<sequence length="617" mass="71106">MESSIEYLEADNYSSWRTDMKVLLMERNCWRIVTGTETKPEDENYKELRDFNSRKDKAYSTIYLNVSKAYRCVIDDIEDPVASWKRLEEHFRPNSRARVIGLTDDFFSCRINPQEEIAIYAARIRSIVDQLKDAGKPISEWYQAFQLIRFLPSEFNGIVQYIYRWDDNEFKFDKILQELIAEESRLKQSIKDQNETCAFQSIERNISKTPRSKSKPSSYKKNIQPTKKNTKVMKSPNTFIAESNLSQDYERDAWILDTAATSHFCSKKSLLQNFRPVNNLTMSVAVGGVRCDIKGIGTVRMIFENNGELETVDLLNVLYSPRLRRNLISGSLIDQAGSTFSYDLGIKAERTNVYSPQQNGVAERYNYTAVDAIKVMLNSSGLSKGFWAEALLCHTYVWNRVCHSNQSLTPFELYSGHKPSVKHLKAFGSTAYAGVPKQLRKKLNMRAKKGIMVGYALKTRGYRIWLPNERKIVETINVSFDEDMLEPNSSGAVLDPNKRTINVSSNSEFDTESEEESEHLSIPRTPKSQSSEQEGASNNSKTSEKVIWERKAVPRKDRSRTDIYYYIQGSKDRFHCYKDIEEYCKTHNLEYDKALFNFSGKDKYSGIVTMEEANQSD</sequence>
<dbReference type="Pfam" id="PF14223">
    <property type="entry name" value="Retrotran_gag_2"/>
    <property type="match status" value="1"/>
</dbReference>
<evidence type="ECO:0000256" key="15">
    <source>
        <dbReference type="ARBA" id="ARBA00023172"/>
    </source>
</evidence>
<proteinExistence type="predicted"/>
<evidence type="ECO:0000256" key="1">
    <source>
        <dbReference type="ARBA" id="ARBA00002180"/>
    </source>
</evidence>
<dbReference type="Gene3D" id="3.30.420.10">
    <property type="entry name" value="Ribonuclease H-like superfamily/Ribonuclease H"/>
    <property type="match status" value="1"/>
</dbReference>
<evidence type="ECO:0000313" key="19">
    <source>
        <dbReference type="EMBL" id="GBM85576.1"/>
    </source>
</evidence>
<dbReference type="InterPro" id="IPR057670">
    <property type="entry name" value="SH3_retrovirus"/>
</dbReference>
<evidence type="ECO:0000259" key="17">
    <source>
        <dbReference type="PROSITE" id="PS50994"/>
    </source>
</evidence>
<evidence type="ECO:0000313" key="18">
    <source>
        <dbReference type="EMBL" id="GBM85559.1"/>
    </source>
</evidence>
<keyword evidence="15" id="KW-0233">DNA recombination</keyword>
<keyword evidence="13" id="KW-0239">DNA-directed DNA polymerase</keyword>
<feature type="domain" description="Integrase catalytic" evidence="17">
    <location>
        <begin position="232"/>
        <end position="418"/>
    </location>
</feature>
<dbReference type="EMBL" id="BGPR01109322">
    <property type="protein sequence ID" value="GBM85576.1"/>
    <property type="molecule type" value="Genomic_DNA"/>
</dbReference>
<dbReference type="Proteomes" id="UP000499080">
    <property type="component" value="Unassembled WGS sequence"/>
</dbReference>
<evidence type="ECO:0000256" key="4">
    <source>
        <dbReference type="ARBA" id="ARBA00022722"/>
    </source>
</evidence>
<keyword evidence="9" id="KW-0067">ATP-binding</keyword>
<evidence type="ECO:0000256" key="5">
    <source>
        <dbReference type="ARBA" id="ARBA00022723"/>
    </source>
</evidence>
<name>A0A4Y2J7K8_ARAVE</name>
<dbReference type="AlphaFoldDB" id="A0A4Y2J7K8"/>
<keyword evidence="8" id="KW-0378">Hydrolase</keyword>
<dbReference type="PANTHER" id="PTHR42648:SF11">
    <property type="entry name" value="TRANSPOSON TY4-P GAG-POL POLYPROTEIN"/>
    <property type="match status" value="1"/>
</dbReference>
<dbReference type="GO" id="GO:0003887">
    <property type="term" value="F:DNA-directed DNA polymerase activity"/>
    <property type="evidence" value="ECO:0007669"/>
    <property type="project" value="UniProtKB-KW"/>
</dbReference>
<dbReference type="InterPro" id="IPR039537">
    <property type="entry name" value="Retrotran_Ty1/copia-like"/>
</dbReference>
<comment type="function">
    <text evidence="1">The aspartyl protease (PR) mediates the proteolytic cleavages of the Gag and Gag-Pol polyproteins after assembly of the VLP.</text>
</comment>
<evidence type="ECO:0000313" key="20">
    <source>
        <dbReference type="Proteomes" id="UP000499080"/>
    </source>
</evidence>
<keyword evidence="12" id="KW-0695">RNA-directed DNA polymerase</keyword>
<dbReference type="GO" id="GO:0004519">
    <property type="term" value="F:endonuclease activity"/>
    <property type="evidence" value="ECO:0007669"/>
    <property type="project" value="UniProtKB-KW"/>
</dbReference>
<keyword evidence="10" id="KW-0460">Magnesium</keyword>
<keyword evidence="7" id="KW-0255">Endonuclease</keyword>
<evidence type="ECO:0000256" key="9">
    <source>
        <dbReference type="ARBA" id="ARBA00022840"/>
    </source>
</evidence>
<dbReference type="SUPFAM" id="SSF53098">
    <property type="entry name" value="Ribonuclease H-like"/>
    <property type="match status" value="1"/>
</dbReference>
<dbReference type="GO" id="GO:0006508">
    <property type="term" value="P:proteolysis"/>
    <property type="evidence" value="ECO:0007669"/>
    <property type="project" value="UniProtKB-KW"/>
</dbReference>
<dbReference type="PANTHER" id="PTHR42648">
    <property type="entry name" value="TRANSPOSASE, PUTATIVE-RELATED"/>
    <property type="match status" value="1"/>
</dbReference>
<feature type="region of interest" description="Disordered" evidence="16">
    <location>
        <begin position="487"/>
        <end position="546"/>
    </location>
</feature>
<dbReference type="Gene3D" id="3.30.890.10">
    <property type="entry name" value="Methyl-cpg-binding Protein 2, Chain A"/>
    <property type="match status" value="1"/>
</dbReference>
<gene>
    <name evidence="18" type="primary">POLX_1207</name>
    <name evidence="19" type="synonym">POLX_116</name>
    <name evidence="19" type="ORF">AVEN_161898_1</name>
    <name evidence="18" type="ORF">AVEN_270902_1</name>
</gene>
<evidence type="ECO:0000256" key="11">
    <source>
        <dbReference type="ARBA" id="ARBA00022908"/>
    </source>
</evidence>
<reference evidence="18 20" key="1">
    <citation type="journal article" date="2019" name="Sci. Rep.">
        <title>Orb-weaving spider Araneus ventricosus genome elucidates the spidroin gene catalogue.</title>
        <authorList>
            <person name="Kono N."/>
            <person name="Nakamura H."/>
            <person name="Ohtoshi R."/>
            <person name="Moran D.A.P."/>
            <person name="Shinohara A."/>
            <person name="Yoshida Y."/>
            <person name="Fujiwara M."/>
            <person name="Mori M."/>
            <person name="Tomita M."/>
            <person name="Arakawa K."/>
        </authorList>
    </citation>
    <scope>NUCLEOTIDE SEQUENCE [LARGE SCALE GENOMIC DNA]</scope>
</reference>
<keyword evidence="20" id="KW-1185">Reference proteome</keyword>
<dbReference type="GO" id="GO:0008233">
    <property type="term" value="F:peptidase activity"/>
    <property type="evidence" value="ECO:0007669"/>
    <property type="project" value="UniProtKB-KW"/>
</dbReference>
<dbReference type="GO" id="GO:0006310">
    <property type="term" value="P:DNA recombination"/>
    <property type="evidence" value="ECO:0007669"/>
    <property type="project" value="UniProtKB-KW"/>
</dbReference>
<keyword evidence="13" id="KW-0548">Nucleotidyltransferase</keyword>
<dbReference type="GO" id="GO:0046872">
    <property type="term" value="F:metal ion binding"/>
    <property type="evidence" value="ECO:0007669"/>
    <property type="project" value="UniProtKB-KW"/>
</dbReference>
<dbReference type="InterPro" id="IPR054722">
    <property type="entry name" value="PolX-like_BBD"/>
</dbReference>
<dbReference type="InterPro" id="IPR012337">
    <property type="entry name" value="RNaseH-like_sf"/>
</dbReference>
<comment type="caution">
    <text evidence="18">The sequence shown here is derived from an EMBL/GenBank/DDBJ whole genome shotgun (WGS) entry which is preliminary data.</text>
</comment>
<evidence type="ECO:0000256" key="3">
    <source>
        <dbReference type="ARBA" id="ARBA00022670"/>
    </source>
</evidence>